<dbReference type="AlphaFoldDB" id="A0A0G1UZD3"/>
<protein>
    <submittedName>
        <fullName evidence="1">Uncharacterized protein</fullName>
    </submittedName>
</protein>
<dbReference type="Proteomes" id="UP000034637">
    <property type="component" value="Unassembled WGS sequence"/>
</dbReference>
<sequence>MAEPTRTKAATIDKAFKAILVFIFVHLLSTFKAGVKKEKTPLPEAVRGDLGDDETGRKFHRFSALTITAGGSCSRRTITINLGQK</sequence>
<proteinExistence type="predicted"/>
<accession>A0A0G1UZD3</accession>
<comment type="caution">
    <text evidence="1">The sequence shown here is derived from an EMBL/GenBank/DDBJ whole genome shotgun (WGS) entry which is preliminary data.</text>
</comment>
<gene>
    <name evidence="1" type="ORF">UY33_C0032G0030</name>
</gene>
<name>A0A0G1UZD3_9BACT</name>
<evidence type="ECO:0000313" key="1">
    <source>
        <dbReference type="EMBL" id="KKU99436.1"/>
    </source>
</evidence>
<reference evidence="1 2" key="1">
    <citation type="journal article" date="2015" name="Nature">
        <title>rRNA introns, odd ribosomes, and small enigmatic genomes across a large radiation of phyla.</title>
        <authorList>
            <person name="Brown C.T."/>
            <person name="Hug L.A."/>
            <person name="Thomas B.C."/>
            <person name="Sharon I."/>
            <person name="Castelle C.J."/>
            <person name="Singh A."/>
            <person name="Wilkins M.J."/>
            <person name="Williams K.H."/>
            <person name="Banfield J.F."/>
        </authorList>
    </citation>
    <scope>NUCLEOTIDE SEQUENCE [LARGE SCALE GENOMIC DNA]</scope>
</reference>
<organism evidence="1 2">
    <name type="scientific">Candidatus Amesbacteria bacterium GW2011_GWA1_48_9</name>
    <dbReference type="NCBI Taxonomy" id="1618355"/>
    <lineage>
        <taxon>Bacteria</taxon>
        <taxon>Candidatus Amesiibacteriota</taxon>
    </lineage>
</organism>
<dbReference type="EMBL" id="LCPP01000032">
    <property type="protein sequence ID" value="KKU99436.1"/>
    <property type="molecule type" value="Genomic_DNA"/>
</dbReference>
<evidence type="ECO:0000313" key="2">
    <source>
        <dbReference type="Proteomes" id="UP000034637"/>
    </source>
</evidence>